<sequence>TIERSLRRLEFYHFIHRRVYSTGPKSKRRIITLQRWDSAYKLLVREGKIKAISDKEIIFITPYLLDKFKKSDPK</sequence>
<accession>X1G7I1</accession>
<name>X1G7I1_9ZZZZ</name>
<organism evidence="1">
    <name type="scientific">marine sediment metagenome</name>
    <dbReference type="NCBI Taxonomy" id="412755"/>
    <lineage>
        <taxon>unclassified sequences</taxon>
        <taxon>metagenomes</taxon>
        <taxon>ecological metagenomes</taxon>
    </lineage>
</organism>
<proteinExistence type="predicted"/>
<gene>
    <name evidence="1" type="ORF">S03H2_38133</name>
</gene>
<protein>
    <submittedName>
        <fullName evidence="1">Uncharacterized protein</fullName>
    </submittedName>
</protein>
<dbReference type="AlphaFoldDB" id="X1G7I1"/>
<dbReference type="EMBL" id="BARU01023502">
    <property type="protein sequence ID" value="GAH53876.1"/>
    <property type="molecule type" value="Genomic_DNA"/>
</dbReference>
<feature type="non-terminal residue" evidence="1">
    <location>
        <position position="1"/>
    </location>
</feature>
<comment type="caution">
    <text evidence="1">The sequence shown here is derived from an EMBL/GenBank/DDBJ whole genome shotgun (WGS) entry which is preliminary data.</text>
</comment>
<reference evidence="1" key="1">
    <citation type="journal article" date="2014" name="Front. Microbiol.">
        <title>High frequency of phylogenetically diverse reductive dehalogenase-homologous genes in deep subseafloor sedimentary metagenomes.</title>
        <authorList>
            <person name="Kawai M."/>
            <person name="Futagami T."/>
            <person name="Toyoda A."/>
            <person name="Takaki Y."/>
            <person name="Nishi S."/>
            <person name="Hori S."/>
            <person name="Arai W."/>
            <person name="Tsubouchi T."/>
            <person name="Morono Y."/>
            <person name="Uchiyama I."/>
            <person name="Ito T."/>
            <person name="Fujiyama A."/>
            <person name="Inagaki F."/>
            <person name="Takami H."/>
        </authorList>
    </citation>
    <scope>NUCLEOTIDE SEQUENCE</scope>
    <source>
        <strain evidence="1">Expedition CK06-06</strain>
    </source>
</reference>
<evidence type="ECO:0000313" key="1">
    <source>
        <dbReference type="EMBL" id="GAH53876.1"/>
    </source>
</evidence>